<evidence type="ECO:0000256" key="12">
    <source>
        <dbReference type="ARBA" id="ARBA00023326"/>
    </source>
</evidence>
<dbReference type="RefSeq" id="XP_064719782.1">
    <property type="nucleotide sequence ID" value="XM_064863710.1"/>
</dbReference>
<organism evidence="19 20">
    <name type="scientific">Cryptococcus decagattii</name>
    <dbReference type="NCBI Taxonomy" id="1859122"/>
    <lineage>
        <taxon>Eukaryota</taxon>
        <taxon>Fungi</taxon>
        <taxon>Dikarya</taxon>
        <taxon>Basidiomycota</taxon>
        <taxon>Agaricomycotina</taxon>
        <taxon>Tremellomycetes</taxon>
        <taxon>Tremellales</taxon>
        <taxon>Cryptococcaceae</taxon>
        <taxon>Cryptococcus</taxon>
        <taxon>Cryptococcus gattii species complex</taxon>
    </lineage>
</organism>
<dbReference type="EMBL" id="CP143808">
    <property type="protein sequence ID" value="WVO20543.1"/>
    <property type="molecule type" value="Genomic_DNA"/>
</dbReference>
<name>A0ABZ2APU9_9TREE</name>
<comment type="similarity">
    <text evidence="13">Belongs to the polysaccharide monooxygenase AA9 family.</text>
</comment>
<keyword evidence="9" id="KW-0503">Monooxygenase</keyword>
<evidence type="ECO:0000256" key="3">
    <source>
        <dbReference type="ARBA" id="ARBA00022525"/>
    </source>
</evidence>
<comment type="cofactor">
    <cofactor evidence="1">
        <name>Cu(2+)</name>
        <dbReference type="ChEBI" id="CHEBI:29036"/>
    </cofactor>
</comment>
<evidence type="ECO:0000256" key="13">
    <source>
        <dbReference type="ARBA" id="ARBA00044502"/>
    </source>
</evidence>
<evidence type="ECO:0000256" key="6">
    <source>
        <dbReference type="ARBA" id="ARBA00023001"/>
    </source>
</evidence>
<evidence type="ECO:0000256" key="4">
    <source>
        <dbReference type="ARBA" id="ARBA00022723"/>
    </source>
</evidence>
<evidence type="ECO:0000256" key="14">
    <source>
        <dbReference type="ARBA" id="ARBA00045077"/>
    </source>
</evidence>
<keyword evidence="20" id="KW-1185">Reference proteome</keyword>
<evidence type="ECO:0000256" key="9">
    <source>
        <dbReference type="ARBA" id="ARBA00023033"/>
    </source>
</evidence>
<dbReference type="PANTHER" id="PTHR33353">
    <property type="entry name" value="PUTATIVE (AFU_ORTHOLOGUE AFUA_1G12560)-RELATED"/>
    <property type="match status" value="1"/>
</dbReference>
<evidence type="ECO:0000256" key="1">
    <source>
        <dbReference type="ARBA" id="ARBA00001973"/>
    </source>
</evidence>
<evidence type="ECO:0000256" key="8">
    <source>
        <dbReference type="ARBA" id="ARBA00023008"/>
    </source>
</evidence>
<keyword evidence="8" id="KW-0186">Copper</keyword>
<dbReference type="PANTHER" id="PTHR33353:SF10">
    <property type="entry name" value="ENDO-BETA-1,4-GLUCANASE D"/>
    <property type="match status" value="1"/>
</dbReference>
<comment type="subcellular location">
    <subcellularLocation>
        <location evidence="2">Secreted</location>
    </subcellularLocation>
</comment>
<keyword evidence="11" id="KW-0119">Carbohydrate metabolism</keyword>
<protein>
    <recommendedName>
        <fullName evidence="15">lytic cellulose monooxygenase (C4-dehydrogenating)</fullName>
        <ecNumber evidence="15">1.14.99.56</ecNumber>
    </recommendedName>
</protein>
<sequence length="390" mass="42088">MLALFLSLALALLCPVLVSAHGQLSWVQIGSGPQYPAWTVDDYYVALYRESDPVWGELPETKYTRKTDRLDLGFADIFSKSIATGGYEVCKRFDEMSPVGSIHAKAGDLVTVQWSDWPTDGHPGPIGEWMAKCPYDSCTQVDATTLDWFSIAQHNYDADLGKWPTEILTELQGRQWTFTLPTDLPSGAYIIRHELIALHNSTGPTPDLVSSPQHYPVGIEIILESSGTTLPTLTCKFPGCFSYDDYEWHHNIWDDGWQGLLVHWEFPGIAVYPGGYTTGVVNGASAAARHKTSSSPSSSSSSSSSTPSSSPSSSSSSSSVASSDDASGSTASSSVVAGNASTTSPPSSSSINAVSAMATGKKTCKRKKRSNTAGRKRHIQRSRVAHFDIY</sequence>
<comment type="catalytic activity">
    <reaction evidence="14">
        <text>[(1-&gt;4)-beta-D-glucosyl]n+m + reduced acceptor + O2 = 4-dehydro-beta-D-glucosyl-[(1-&gt;4)-beta-D-glucosyl]n-1 + [(1-&gt;4)-beta-D-glucosyl]m + acceptor + H2O.</text>
        <dbReference type="EC" id="1.14.99.56"/>
    </reaction>
</comment>
<evidence type="ECO:0000256" key="10">
    <source>
        <dbReference type="ARBA" id="ARBA00023157"/>
    </source>
</evidence>
<evidence type="ECO:0000313" key="19">
    <source>
        <dbReference type="EMBL" id="WVO20543.1"/>
    </source>
</evidence>
<evidence type="ECO:0000256" key="5">
    <source>
        <dbReference type="ARBA" id="ARBA00022729"/>
    </source>
</evidence>
<dbReference type="InterPro" id="IPR049892">
    <property type="entry name" value="AA9"/>
</dbReference>
<keyword evidence="7" id="KW-0560">Oxidoreductase</keyword>
<feature type="domain" description="Auxiliary Activity family 9 catalytic" evidence="18">
    <location>
        <begin position="90"/>
        <end position="254"/>
    </location>
</feature>
<evidence type="ECO:0000256" key="16">
    <source>
        <dbReference type="SAM" id="MobiDB-lite"/>
    </source>
</evidence>
<dbReference type="InterPro" id="IPR005103">
    <property type="entry name" value="AA9_LPMO"/>
</dbReference>
<evidence type="ECO:0000313" key="20">
    <source>
        <dbReference type="Proteomes" id="UP001432216"/>
    </source>
</evidence>
<keyword evidence="6" id="KW-0136">Cellulose degradation</keyword>
<gene>
    <name evidence="19" type="ORF">IAS62_001840</name>
</gene>
<keyword evidence="5 17" id="KW-0732">Signal</keyword>
<reference evidence="19 20" key="1">
    <citation type="submission" date="2024-01" db="EMBL/GenBank/DDBJ databases">
        <title>Comparative genomics of Cryptococcus and Kwoniella reveals pathogenesis evolution and contrasting modes of karyotype evolution via chromosome fusion or intercentromeric recombination.</title>
        <authorList>
            <person name="Coelho M.A."/>
            <person name="David-Palma M."/>
            <person name="Shea T."/>
            <person name="Bowers K."/>
            <person name="McGinley-Smith S."/>
            <person name="Mohammad A.W."/>
            <person name="Gnirke A."/>
            <person name="Yurkov A.M."/>
            <person name="Nowrousian M."/>
            <person name="Sun S."/>
            <person name="Cuomo C.A."/>
            <person name="Heitman J."/>
        </authorList>
    </citation>
    <scope>NUCLEOTIDE SEQUENCE [LARGE SCALE GENOMIC DNA]</scope>
    <source>
        <strain evidence="19 20">7685027</strain>
    </source>
</reference>
<dbReference type="Gene3D" id="2.70.50.70">
    <property type="match status" value="1"/>
</dbReference>
<proteinExistence type="inferred from homology"/>
<keyword evidence="3" id="KW-0964">Secreted</keyword>
<feature type="region of interest" description="Disordered" evidence="16">
    <location>
        <begin position="290"/>
        <end position="390"/>
    </location>
</feature>
<keyword evidence="10" id="KW-1015">Disulfide bond</keyword>
<feature type="compositionally biased region" description="Low complexity" evidence="16">
    <location>
        <begin position="293"/>
        <end position="350"/>
    </location>
</feature>
<dbReference type="Pfam" id="PF03443">
    <property type="entry name" value="AA9"/>
    <property type="match status" value="1"/>
</dbReference>
<dbReference type="EC" id="1.14.99.56" evidence="15"/>
<evidence type="ECO:0000256" key="2">
    <source>
        <dbReference type="ARBA" id="ARBA00004613"/>
    </source>
</evidence>
<accession>A0ABZ2APU9</accession>
<feature type="compositionally biased region" description="Basic residues" evidence="16">
    <location>
        <begin position="362"/>
        <end position="384"/>
    </location>
</feature>
<evidence type="ECO:0000259" key="18">
    <source>
        <dbReference type="Pfam" id="PF03443"/>
    </source>
</evidence>
<evidence type="ECO:0000256" key="7">
    <source>
        <dbReference type="ARBA" id="ARBA00023002"/>
    </source>
</evidence>
<dbReference type="Proteomes" id="UP001432216">
    <property type="component" value="Chromosome 3"/>
</dbReference>
<evidence type="ECO:0000256" key="15">
    <source>
        <dbReference type="ARBA" id="ARBA00047174"/>
    </source>
</evidence>
<feature type="chain" id="PRO_5045427870" description="lytic cellulose monooxygenase (C4-dehydrogenating)" evidence="17">
    <location>
        <begin position="21"/>
        <end position="390"/>
    </location>
</feature>
<feature type="signal peptide" evidence="17">
    <location>
        <begin position="1"/>
        <end position="20"/>
    </location>
</feature>
<keyword evidence="4" id="KW-0479">Metal-binding</keyword>
<evidence type="ECO:0000256" key="11">
    <source>
        <dbReference type="ARBA" id="ARBA00023277"/>
    </source>
</evidence>
<dbReference type="GeneID" id="89988614"/>
<keyword evidence="12" id="KW-0624">Polysaccharide degradation</keyword>
<evidence type="ECO:0000256" key="17">
    <source>
        <dbReference type="SAM" id="SignalP"/>
    </source>
</evidence>